<evidence type="ECO:0000256" key="11">
    <source>
        <dbReference type="ARBA" id="ARBA00035100"/>
    </source>
</evidence>
<dbReference type="Gene3D" id="3.30.565.10">
    <property type="entry name" value="Histidine kinase-like ATPase, C-terminal domain"/>
    <property type="match status" value="1"/>
</dbReference>
<evidence type="ECO:0000256" key="7">
    <source>
        <dbReference type="ARBA" id="ARBA00022741"/>
    </source>
</evidence>
<evidence type="ECO:0000313" key="17">
    <source>
        <dbReference type="EMBL" id="OOY23415.1"/>
    </source>
</evidence>
<dbReference type="InterPro" id="IPR003594">
    <property type="entry name" value="HATPase_dom"/>
</dbReference>
<dbReference type="InterPro" id="IPR004105">
    <property type="entry name" value="CheA-like_dim"/>
</dbReference>
<reference evidence="17 18" key="1">
    <citation type="submission" date="2016-11" db="EMBL/GenBank/DDBJ databases">
        <title>A multilocus sequence analysis scheme for characterization of bacteria in the genus Thioclava.</title>
        <authorList>
            <person name="Liu Y."/>
            <person name="Shao Z."/>
        </authorList>
    </citation>
    <scope>NUCLEOTIDE SEQUENCE [LARGE SCALE GENOMIC DNA]</scope>
    <source>
        <strain evidence="17 18">TAW-CT134</strain>
    </source>
</reference>
<comment type="catalytic activity">
    <reaction evidence="1">
        <text>ATP + protein L-histidine = ADP + protein N-phospho-L-histidine.</text>
        <dbReference type="EC" id="2.7.13.3"/>
    </reaction>
</comment>
<evidence type="ECO:0000259" key="15">
    <source>
        <dbReference type="PROSITE" id="PS50851"/>
    </source>
</evidence>
<dbReference type="PANTHER" id="PTHR43395:SF10">
    <property type="entry name" value="CHEMOTAXIS PROTEIN CHEA"/>
    <property type="match status" value="1"/>
</dbReference>
<keyword evidence="7" id="KW-0547">Nucleotide-binding</keyword>
<protein>
    <recommendedName>
        <fullName evidence="3">Chemotaxis protein CheA</fullName>
        <ecNumber evidence="2">2.7.13.3</ecNumber>
    </recommendedName>
</protein>
<feature type="compositionally biased region" description="Acidic residues" evidence="13">
    <location>
        <begin position="266"/>
        <end position="286"/>
    </location>
</feature>
<dbReference type="CDD" id="cd00088">
    <property type="entry name" value="HPT"/>
    <property type="match status" value="1"/>
</dbReference>
<dbReference type="RefSeq" id="WP_078605257.1">
    <property type="nucleotide sequence ID" value="NZ_MPZV01000003.1"/>
</dbReference>
<evidence type="ECO:0000256" key="10">
    <source>
        <dbReference type="ARBA" id="ARBA00023012"/>
    </source>
</evidence>
<dbReference type="CDD" id="cd16916">
    <property type="entry name" value="HATPase_CheA-like"/>
    <property type="match status" value="1"/>
</dbReference>
<evidence type="ECO:0000256" key="13">
    <source>
        <dbReference type="SAM" id="MobiDB-lite"/>
    </source>
</evidence>
<evidence type="ECO:0000259" key="16">
    <source>
        <dbReference type="PROSITE" id="PS50894"/>
    </source>
</evidence>
<dbReference type="PRINTS" id="PR00344">
    <property type="entry name" value="BCTRLSENSOR"/>
</dbReference>
<name>A0ABX3MUP7_9RHOB</name>
<feature type="region of interest" description="Disordered" evidence="13">
    <location>
        <begin position="258"/>
        <end position="347"/>
    </location>
</feature>
<sequence>MSDPMAEIKASFFIECEELLESLQDALSDLDEGADDGETINVVFRAVHSIKGGAGAFGLDALVAFAHRFETVLDELRAGRLDLTPQAVKLFFQAADLLADEIRAAREGSPEPEAAEECLQALEALLGDRGPSHTADAEDEVEAADFQPMGLALDLDFDFTPEDASPTGFTLQFRPDGALYASGNEPLQLLRALAEIAEVSIMTDAEAVPPLDALDPEENHLSWTVQITGDVTEEEIREVFEFVEDVCQIDISPILDTREMPLPELPEIDGEPSGFTEEDEKFEPEAEVNGPGSVNAAPPPTDDIAKIATEAPARTPDPSPAEQQAEAAKPSAAQPAASNTTPAAEPGATVRVDIERIDRLVNLVGELVINQAMLAQSVAEAGLPPNSAVNTGLEAFMMLTRDIQDSVMMIRAQPVKPLFQRMARIVREASSAIGKDVRLKTEGETTEVDKTVIERLADPLTHMIRNAVDHGLESPDMREAIGKPREGIVTLSAHHRSGRVVIEVSDDGGGIDRKKVFEKAIEKGFVTPDAQLSDNEIDNLLFLPGFSTADQVSALSGRGVGMDVVKSSIQSLGGRISITSEPGKGSCFSISLPLTLAVLDGMVVNVAGETLVVPLSSILETATLTSEDIRALGPSTNVIHLRGAFVPLFDLGAELGYRAPKRSYSGDVVLLTAQEDGARSALVVDSILEQRQVVIKGLQQSYGHIPGVAAATILGDGQIALILDPADLVQSASGNTRAIDLSLAG</sequence>
<feature type="domain" description="HPt" evidence="16">
    <location>
        <begin position="1"/>
        <end position="105"/>
    </location>
</feature>
<evidence type="ECO:0000256" key="5">
    <source>
        <dbReference type="ARBA" id="ARBA00022553"/>
    </source>
</evidence>
<evidence type="ECO:0000256" key="6">
    <source>
        <dbReference type="ARBA" id="ARBA00022679"/>
    </source>
</evidence>
<feature type="domain" description="CheW-like" evidence="15">
    <location>
        <begin position="598"/>
        <end position="734"/>
    </location>
</feature>
<dbReference type="Gene3D" id="1.20.120.160">
    <property type="entry name" value="HPT domain"/>
    <property type="match status" value="1"/>
</dbReference>
<dbReference type="Gene3D" id="2.30.30.40">
    <property type="entry name" value="SH3 Domains"/>
    <property type="match status" value="1"/>
</dbReference>
<evidence type="ECO:0000256" key="12">
    <source>
        <dbReference type="PROSITE-ProRule" id="PRU00110"/>
    </source>
</evidence>
<dbReference type="SUPFAM" id="SSF47226">
    <property type="entry name" value="Histidine-containing phosphotransfer domain, HPT domain"/>
    <property type="match status" value="1"/>
</dbReference>
<dbReference type="CDD" id="cd00731">
    <property type="entry name" value="CheA_reg"/>
    <property type="match status" value="1"/>
</dbReference>
<dbReference type="PROSITE" id="PS50894">
    <property type="entry name" value="HPT"/>
    <property type="match status" value="1"/>
</dbReference>
<dbReference type="PROSITE" id="PS50851">
    <property type="entry name" value="CHEW"/>
    <property type="match status" value="1"/>
</dbReference>
<evidence type="ECO:0000256" key="3">
    <source>
        <dbReference type="ARBA" id="ARBA00021495"/>
    </source>
</evidence>
<dbReference type="EC" id="2.7.13.3" evidence="2"/>
<evidence type="ECO:0000256" key="4">
    <source>
        <dbReference type="ARBA" id="ARBA00022500"/>
    </source>
</evidence>
<feature type="modified residue" description="Phosphohistidine" evidence="12">
    <location>
        <position position="48"/>
    </location>
</feature>
<keyword evidence="5 12" id="KW-0597">Phosphoprotein</keyword>
<comment type="caution">
    <text evidence="17">The sequence shown here is derived from an EMBL/GenBank/DDBJ whole genome shotgun (WGS) entry which is preliminary data.</text>
</comment>
<organism evidence="17 18">
    <name type="scientific">Thioclava sediminum</name>
    <dbReference type="NCBI Taxonomy" id="1915319"/>
    <lineage>
        <taxon>Bacteria</taxon>
        <taxon>Pseudomonadati</taxon>
        <taxon>Pseudomonadota</taxon>
        <taxon>Alphaproteobacteria</taxon>
        <taxon>Rhodobacterales</taxon>
        <taxon>Paracoccaceae</taxon>
        <taxon>Thioclava</taxon>
    </lineage>
</organism>
<keyword evidence="4" id="KW-0145">Chemotaxis</keyword>
<dbReference type="SMART" id="SM00260">
    <property type="entry name" value="CheW"/>
    <property type="match status" value="1"/>
</dbReference>
<dbReference type="SMART" id="SM01231">
    <property type="entry name" value="H-kinase_dim"/>
    <property type="match status" value="1"/>
</dbReference>
<dbReference type="InterPro" id="IPR036890">
    <property type="entry name" value="HATPase_C_sf"/>
</dbReference>
<accession>A0ABX3MUP7</accession>
<dbReference type="SUPFAM" id="SSF47384">
    <property type="entry name" value="Homodimeric domain of signal transducing histidine kinase"/>
    <property type="match status" value="1"/>
</dbReference>
<dbReference type="Pfam" id="PF01627">
    <property type="entry name" value="Hpt"/>
    <property type="match status" value="1"/>
</dbReference>
<evidence type="ECO:0000256" key="1">
    <source>
        <dbReference type="ARBA" id="ARBA00000085"/>
    </source>
</evidence>
<feature type="compositionally biased region" description="Low complexity" evidence="13">
    <location>
        <begin position="320"/>
        <end position="338"/>
    </location>
</feature>
<keyword evidence="9" id="KW-0067">ATP-binding</keyword>
<dbReference type="PANTHER" id="PTHR43395">
    <property type="entry name" value="SENSOR HISTIDINE KINASE CHEA"/>
    <property type="match status" value="1"/>
</dbReference>
<evidence type="ECO:0000256" key="2">
    <source>
        <dbReference type="ARBA" id="ARBA00012438"/>
    </source>
</evidence>
<feature type="domain" description="Histidine kinase" evidence="14">
    <location>
        <begin position="414"/>
        <end position="596"/>
    </location>
</feature>
<proteinExistence type="predicted"/>
<dbReference type="Pfam" id="PF02518">
    <property type="entry name" value="HATPase_c"/>
    <property type="match status" value="1"/>
</dbReference>
<keyword evidence="8" id="KW-0418">Kinase</keyword>
<dbReference type="SUPFAM" id="SSF55874">
    <property type="entry name" value="ATPase domain of HSP90 chaperone/DNA topoisomerase II/histidine kinase"/>
    <property type="match status" value="1"/>
</dbReference>
<keyword evidence="10" id="KW-0902">Two-component regulatory system</keyword>
<dbReference type="InterPro" id="IPR008207">
    <property type="entry name" value="Sig_transdc_His_kin_Hpt_dom"/>
</dbReference>
<dbReference type="InterPro" id="IPR036061">
    <property type="entry name" value="CheW-like_dom_sf"/>
</dbReference>
<dbReference type="InterPro" id="IPR002545">
    <property type="entry name" value="CheW-lke_dom"/>
</dbReference>
<dbReference type="InterPro" id="IPR037006">
    <property type="entry name" value="CheA-like_homodim_sf"/>
</dbReference>
<evidence type="ECO:0000256" key="9">
    <source>
        <dbReference type="ARBA" id="ARBA00022840"/>
    </source>
</evidence>
<dbReference type="InterPro" id="IPR036641">
    <property type="entry name" value="HPT_dom_sf"/>
</dbReference>
<dbReference type="InterPro" id="IPR004358">
    <property type="entry name" value="Sig_transdc_His_kin-like_C"/>
</dbReference>
<dbReference type="SUPFAM" id="SSF50341">
    <property type="entry name" value="CheW-like"/>
    <property type="match status" value="1"/>
</dbReference>
<keyword evidence="18" id="KW-1185">Reference proteome</keyword>
<keyword evidence="6" id="KW-0808">Transferase</keyword>
<dbReference type="EMBL" id="MPZV01000003">
    <property type="protein sequence ID" value="OOY23415.1"/>
    <property type="molecule type" value="Genomic_DNA"/>
</dbReference>
<dbReference type="Pfam" id="PF02895">
    <property type="entry name" value="H-kinase_dim"/>
    <property type="match status" value="1"/>
</dbReference>
<evidence type="ECO:0000259" key="14">
    <source>
        <dbReference type="PROSITE" id="PS50109"/>
    </source>
</evidence>
<dbReference type="InterPro" id="IPR036097">
    <property type="entry name" value="HisK_dim/P_sf"/>
</dbReference>
<dbReference type="PROSITE" id="PS50109">
    <property type="entry name" value="HIS_KIN"/>
    <property type="match status" value="1"/>
</dbReference>
<evidence type="ECO:0000313" key="18">
    <source>
        <dbReference type="Proteomes" id="UP000190787"/>
    </source>
</evidence>
<dbReference type="Proteomes" id="UP000190787">
    <property type="component" value="Unassembled WGS sequence"/>
</dbReference>
<gene>
    <name evidence="17" type="ORF">BMI91_13040</name>
</gene>
<dbReference type="Gene3D" id="1.10.287.560">
    <property type="entry name" value="Histidine kinase CheA-like, homodimeric domain"/>
    <property type="match status" value="1"/>
</dbReference>
<dbReference type="SMART" id="SM00073">
    <property type="entry name" value="HPT"/>
    <property type="match status" value="1"/>
</dbReference>
<dbReference type="InterPro" id="IPR005467">
    <property type="entry name" value="His_kinase_dom"/>
</dbReference>
<dbReference type="Pfam" id="PF01584">
    <property type="entry name" value="CheW"/>
    <property type="match status" value="1"/>
</dbReference>
<dbReference type="SMART" id="SM00387">
    <property type="entry name" value="HATPase_c"/>
    <property type="match status" value="1"/>
</dbReference>
<comment type="function">
    <text evidence="11">Involved in the transmission of sensory signals from the chemoreceptors to the flagellar motors. CheA is autophosphorylated; it can transfer its phosphate group to either CheB or CheY.</text>
</comment>
<dbReference type="InterPro" id="IPR051315">
    <property type="entry name" value="Bact_Chemotaxis_CheA"/>
</dbReference>
<evidence type="ECO:0000256" key="8">
    <source>
        <dbReference type="ARBA" id="ARBA00022777"/>
    </source>
</evidence>